<dbReference type="Proteomes" id="UP000799444">
    <property type="component" value="Unassembled WGS sequence"/>
</dbReference>
<reference evidence="2" key="1">
    <citation type="journal article" date="2020" name="Stud. Mycol.">
        <title>101 Dothideomycetes genomes: a test case for predicting lifestyles and emergence of pathogens.</title>
        <authorList>
            <person name="Haridas S."/>
            <person name="Albert R."/>
            <person name="Binder M."/>
            <person name="Bloem J."/>
            <person name="Labutti K."/>
            <person name="Salamov A."/>
            <person name="Andreopoulos B."/>
            <person name="Baker S."/>
            <person name="Barry K."/>
            <person name="Bills G."/>
            <person name="Bluhm B."/>
            <person name="Cannon C."/>
            <person name="Castanera R."/>
            <person name="Culley D."/>
            <person name="Daum C."/>
            <person name="Ezra D."/>
            <person name="Gonzalez J."/>
            <person name="Henrissat B."/>
            <person name="Kuo A."/>
            <person name="Liang C."/>
            <person name="Lipzen A."/>
            <person name="Lutzoni F."/>
            <person name="Magnuson J."/>
            <person name="Mondo S."/>
            <person name="Nolan M."/>
            <person name="Ohm R."/>
            <person name="Pangilinan J."/>
            <person name="Park H.-J."/>
            <person name="Ramirez L."/>
            <person name="Alfaro M."/>
            <person name="Sun H."/>
            <person name="Tritt A."/>
            <person name="Yoshinaga Y."/>
            <person name="Zwiers L.-H."/>
            <person name="Turgeon B."/>
            <person name="Goodwin S."/>
            <person name="Spatafora J."/>
            <person name="Crous P."/>
            <person name="Grigoriev I."/>
        </authorList>
    </citation>
    <scope>NUCLEOTIDE SEQUENCE</scope>
    <source>
        <strain evidence="2">CBS 125425</strain>
    </source>
</reference>
<name>A0A9P4RD09_9PLEO</name>
<proteinExistence type="predicted"/>
<evidence type="ECO:0000313" key="3">
    <source>
        <dbReference type="Proteomes" id="UP000799444"/>
    </source>
</evidence>
<accession>A0A9P4RD09</accession>
<dbReference type="Gene3D" id="2.60.20.10">
    <property type="entry name" value="Crystallins"/>
    <property type="match status" value="1"/>
</dbReference>
<keyword evidence="1" id="KW-0732">Signal</keyword>
<dbReference type="OrthoDB" id="2910287at2759"/>
<keyword evidence="3" id="KW-1185">Reference proteome</keyword>
<dbReference type="EMBL" id="ML996098">
    <property type="protein sequence ID" value="KAF2741094.1"/>
    <property type="molecule type" value="Genomic_DNA"/>
</dbReference>
<feature type="signal peptide" evidence="1">
    <location>
        <begin position="1"/>
        <end position="16"/>
    </location>
</feature>
<evidence type="ECO:0000256" key="1">
    <source>
        <dbReference type="SAM" id="SignalP"/>
    </source>
</evidence>
<organism evidence="2 3">
    <name type="scientific">Polyplosphaeria fusca</name>
    <dbReference type="NCBI Taxonomy" id="682080"/>
    <lineage>
        <taxon>Eukaryota</taxon>
        <taxon>Fungi</taxon>
        <taxon>Dikarya</taxon>
        <taxon>Ascomycota</taxon>
        <taxon>Pezizomycotina</taxon>
        <taxon>Dothideomycetes</taxon>
        <taxon>Pleosporomycetidae</taxon>
        <taxon>Pleosporales</taxon>
        <taxon>Tetraplosphaeriaceae</taxon>
        <taxon>Polyplosphaeria</taxon>
    </lineage>
</organism>
<protein>
    <submittedName>
        <fullName evidence="2">Uncharacterized protein</fullName>
    </submittedName>
</protein>
<dbReference type="AlphaFoldDB" id="A0A9P4RD09"/>
<comment type="caution">
    <text evidence="2">The sequence shown here is derived from an EMBL/GenBank/DDBJ whole genome shotgun (WGS) entry which is preliminary data.</text>
</comment>
<sequence>MMLLFLTTALVPFTLALPPVSIPPVPSHTTPFSLPTPQPQVASAGFYSCIDSEFKGECKQHSSALATCNNLDVGAYDQISAIRVDKYITCSFYEDEQCLGDHLELEAPGSENLRGKRWDNRIKSWNCHSK</sequence>
<evidence type="ECO:0000313" key="2">
    <source>
        <dbReference type="EMBL" id="KAF2741094.1"/>
    </source>
</evidence>
<feature type="chain" id="PRO_5040390365" evidence="1">
    <location>
        <begin position="17"/>
        <end position="130"/>
    </location>
</feature>
<gene>
    <name evidence="2" type="ORF">EJ04DRAFT_592753</name>
</gene>